<dbReference type="EMBL" id="JANBPU010000021">
    <property type="protein sequence ID" value="KAJ1919804.1"/>
    <property type="molecule type" value="Genomic_DNA"/>
</dbReference>
<dbReference type="Pfam" id="PF05347">
    <property type="entry name" value="Complex1_LYR"/>
    <property type="match status" value="1"/>
</dbReference>
<dbReference type="InterPro" id="IPR014189">
    <property type="entry name" value="Quinone_OxRdtase_PIG3"/>
</dbReference>
<comment type="caution">
    <text evidence="4">The sequence shown here is derived from an EMBL/GenBank/DDBJ whole genome shotgun (WGS) entry which is preliminary data.</text>
</comment>
<dbReference type="Gene3D" id="3.40.50.720">
    <property type="entry name" value="NAD(P)-binding Rossmann-like Domain"/>
    <property type="match status" value="1"/>
</dbReference>
<dbReference type="InterPro" id="IPR013149">
    <property type="entry name" value="ADH-like_C"/>
</dbReference>
<dbReference type="InterPro" id="IPR020843">
    <property type="entry name" value="ER"/>
</dbReference>
<dbReference type="OrthoDB" id="203908at2759"/>
<dbReference type="Proteomes" id="UP001150538">
    <property type="component" value="Unassembled WGS sequence"/>
</dbReference>
<dbReference type="CDD" id="cd20263">
    <property type="entry name" value="Complex1_LYR_NDUFB9_LYRM3"/>
    <property type="match status" value="1"/>
</dbReference>
<accession>A0A9W7ZZA6</accession>
<protein>
    <recommendedName>
        <fullName evidence="3">Enoyl reductase (ER) domain-containing protein</fullName>
    </recommendedName>
</protein>
<dbReference type="AlphaFoldDB" id="A0A9W7ZZA6"/>
<name>A0A9W7ZZA6_9FUNG</name>
<dbReference type="SUPFAM" id="SSF50129">
    <property type="entry name" value="GroES-like"/>
    <property type="match status" value="1"/>
</dbReference>
<evidence type="ECO:0000313" key="4">
    <source>
        <dbReference type="EMBL" id="KAJ1919804.1"/>
    </source>
</evidence>
<dbReference type="InterPro" id="IPR008011">
    <property type="entry name" value="Complex1_LYR_dom"/>
</dbReference>
<evidence type="ECO:0000256" key="2">
    <source>
        <dbReference type="ARBA" id="ARBA00023002"/>
    </source>
</evidence>
<dbReference type="SUPFAM" id="SSF51735">
    <property type="entry name" value="NAD(P)-binding Rossmann-fold domains"/>
    <property type="match status" value="1"/>
</dbReference>
<keyword evidence="2" id="KW-0560">Oxidoreductase</keyword>
<feature type="domain" description="Enoyl reductase (ER)" evidence="3">
    <location>
        <begin position="77"/>
        <end position="388"/>
    </location>
</feature>
<dbReference type="PANTHER" id="PTHR48106:SF18">
    <property type="entry name" value="QUINONE OXIDOREDUCTASE PIG3"/>
    <property type="match status" value="1"/>
</dbReference>
<gene>
    <name evidence="4" type="ORF">H4219_001713</name>
</gene>
<dbReference type="Pfam" id="PF00107">
    <property type="entry name" value="ADH_zinc_N"/>
    <property type="match status" value="1"/>
</dbReference>
<dbReference type="NCBIfam" id="TIGR02824">
    <property type="entry name" value="quinone_pig3"/>
    <property type="match status" value="1"/>
</dbReference>
<reference evidence="4" key="1">
    <citation type="submission" date="2022-07" db="EMBL/GenBank/DDBJ databases">
        <title>Phylogenomic reconstructions and comparative analyses of Kickxellomycotina fungi.</title>
        <authorList>
            <person name="Reynolds N.K."/>
            <person name="Stajich J.E."/>
            <person name="Barry K."/>
            <person name="Grigoriev I.V."/>
            <person name="Crous P."/>
            <person name="Smith M.E."/>
        </authorList>
    </citation>
    <scope>NUCLEOTIDE SEQUENCE</scope>
    <source>
        <strain evidence="4">NBRC 100468</strain>
    </source>
</reference>
<keyword evidence="1" id="KW-0521">NADP</keyword>
<organism evidence="4 5">
    <name type="scientific">Mycoemilia scoparia</name>
    <dbReference type="NCBI Taxonomy" id="417184"/>
    <lineage>
        <taxon>Eukaryota</taxon>
        <taxon>Fungi</taxon>
        <taxon>Fungi incertae sedis</taxon>
        <taxon>Zoopagomycota</taxon>
        <taxon>Kickxellomycotina</taxon>
        <taxon>Kickxellomycetes</taxon>
        <taxon>Kickxellales</taxon>
        <taxon>Kickxellaceae</taxon>
        <taxon>Mycoemilia</taxon>
    </lineage>
</organism>
<dbReference type="CDD" id="cd05276">
    <property type="entry name" value="p53_inducible_oxidoreductase"/>
    <property type="match status" value="1"/>
</dbReference>
<evidence type="ECO:0000259" key="3">
    <source>
        <dbReference type="SMART" id="SM00829"/>
    </source>
</evidence>
<dbReference type="InterPro" id="IPR011032">
    <property type="entry name" value="GroES-like_sf"/>
</dbReference>
<evidence type="ECO:0000256" key="1">
    <source>
        <dbReference type="ARBA" id="ARBA00022857"/>
    </source>
</evidence>
<keyword evidence="5" id="KW-1185">Reference proteome</keyword>
<dbReference type="InterPro" id="IPR013154">
    <property type="entry name" value="ADH-like_N"/>
</dbReference>
<dbReference type="GO" id="GO:0070402">
    <property type="term" value="F:NADPH binding"/>
    <property type="evidence" value="ECO:0007669"/>
    <property type="project" value="TreeGrafter"/>
</dbReference>
<dbReference type="Gene3D" id="3.90.180.10">
    <property type="entry name" value="Medium-chain alcohol dehydrogenases, catalytic domain"/>
    <property type="match status" value="1"/>
</dbReference>
<evidence type="ECO:0000313" key="5">
    <source>
        <dbReference type="Proteomes" id="UP001150538"/>
    </source>
</evidence>
<proteinExistence type="predicted"/>
<dbReference type="SMART" id="SM00829">
    <property type="entry name" value="PKS_ER"/>
    <property type="match status" value="1"/>
</dbReference>
<dbReference type="Pfam" id="PF08240">
    <property type="entry name" value="ADH_N"/>
    <property type="match status" value="1"/>
</dbReference>
<dbReference type="InterPro" id="IPR036291">
    <property type="entry name" value="NAD(P)-bd_dom_sf"/>
</dbReference>
<dbReference type="PANTHER" id="PTHR48106">
    <property type="entry name" value="QUINONE OXIDOREDUCTASE PIG3-RELATED"/>
    <property type="match status" value="1"/>
</dbReference>
<dbReference type="InterPro" id="IPR045292">
    <property type="entry name" value="Complex1_LYR_NDUFB9_LYRM3"/>
</dbReference>
<dbReference type="GO" id="GO:0016651">
    <property type="term" value="F:oxidoreductase activity, acting on NAD(P)H"/>
    <property type="evidence" value="ECO:0007669"/>
    <property type="project" value="TreeGrafter"/>
</dbReference>
<sequence>MVSAHTRYVCRLYKQALNTAYDWYPNRLLSRPIMLQIRAHFEANRNESNPIRLQQILRETEDELQKYKHPLPYKCDATQLYIGKTERPVPKPNEILVKVAYFGMNRMDISQREGKYPPPPGASILLGVEISGVVEEIGKDVTQYTPGDRVFGLMGGGGYAEYAIINEGLAAKVGNLSLDTAAAIPEVWCTAYQAIHYIGGIKQGDDVLIHAGASGVGSAAIQLAKRAGAKRIFVTASTKEKLGYCVGLGATHPINYKEEKFVDAVHSATAGRGVDIIVDFIAGNYFNDNIKALAIDGRMSMQAVLGGSKVETELGPIIFKRLKIEGSTLRSRSVEYQSKLFQTVCQEIVPDIESGVLSANVKKTFNWENIYDAHIYMESNSNFGKIVVSTASVNKE</sequence>